<evidence type="ECO:0000256" key="1">
    <source>
        <dbReference type="SAM" id="MobiDB-lite"/>
    </source>
</evidence>
<sequence length="466" mass="52009">MTNTTALLVASYYTGSSFSSTQDVKQLGLIYSFNKNYFVPFPIMLTCSDTKQAQYCQYNTVYVNSRHITTRSEPISVSLTRLNYANIGSVYSLYLPQGRFQLTNCSLGQNLSTDETFLLDIEIKYEQFVGNFCNPLTDTCGSSYLTSCSELSKTCTCNTQSSIQISTSIGPVCADTINASNCTIFPTRCMNWCNSTQNDFCICPSDTVKVVRSNSYVCELPLNSNCSLSDIRRCSPTQCCISTQCIDCSLTTTILTTTTMISSSNTRSSDDRLKIALGIIAGVLGTTVIILTIAFCWLKYRQKHLIKMDPKSSFSSTASSSALSSLYISPTSGQTSFNRFNIHKQNSPKVDEVIYSLPNVPDEQTIPRKLFERISDTSSEMNNKSSAKMERTKKQKSSYRTDSFKKAVGVADYSIYRPSFEERVSNNLENSTDHFRSITPSDQVNVYHQIIPYAEQYLSTKASYVL</sequence>
<protein>
    <submittedName>
        <fullName evidence="3">Uncharacterized protein</fullName>
    </submittedName>
</protein>
<dbReference type="Proteomes" id="UP000663829">
    <property type="component" value="Unassembled WGS sequence"/>
</dbReference>
<feature type="transmembrane region" description="Helical" evidence="2">
    <location>
        <begin position="275"/>
        <end position="298"/>
    </location>
</feature>
<dbReference type="OrthoDB" id="10046116at2759"/>
<keyword evidence="2" id="KW-0812">Transmembrane</keyword>
<proteinExistence type="predicted"/>
<dbReference type="EMBL" id="CAJNOQ010011015">
    <property type="protein sequence ID" value="CAF1266685.1"/>
    <property type="molecule type" value="Genomic_DNA"/>
</dbReference>
<dbReference type="Proteomes" id="UP000681722">
    <property type="component" value="Unassembled WGS sequence"/>
</dbReference>
<evidence type="ECO:0000313" key="3">
    <source>
        <dbReference type="EMBL" id="CAF1266685.1"/>
    </source>
</evidence>
<feature type="region of interest" description="Disordered" evidence="1">
    <location>
        <begin position="377"/>
        <end position="398"/>
    </location>
</feature>
<comment type="caution">
    <text evidence="3">The sequence shown here is derived from an EMBL/GenBank/DDBJ whole genome shotgun (WGS) entry which is preliminary data.</text>
</comment>
<feature type="compositionally biased region" description="Polar residues" evidence="1">
    <location>
        <begin position="377"/>
        <end position="386"/>
    </location>
</feature>
<dbReference type="EMBL" id="CAJOBC010021253">
    <property type="protein sequence ID" value="CAF4050306.1"/>
    <property type="molecule type" value="Genomic_DNA"/>
</dbReference>
<evidence type="ECO:0000256" key="2">
    <source>
        <dbReference type="SAM" id="Phobius"/>
    </source>
</evidence>
<keyword evidence="5" id="KW-1185">Reference proteome</keyword>
<evidence type="ECO:0000313" key="4">
    <source>
        <dbReference type="EMBL" id="CAF4050306.1"/>
    </source>
</evidence>
<keyword evidence="2" id="KW-1133">Transmembrane helix</keyword>
<dbReference type="AlphaFoldDB" id="A0A815B5S7"/>
<keyword evidence="2" id="KW-0472">Membrane</keyword>
<reference evidence="3" key="1">
    <citation type="submission" date="2021-02" db="EMBL/GenBank/DDBJ databases">
        <authorList>
            <person name="Nowell W R."/>
        </authorList>
    </citation>
    <scope>NUCLEOTIDE SEQUENCE</scope>
</reference>
<accession>A0A815B5S7</accession>
<evidence type="ECO:0000313" key="5">
    <source>
        <dbReference type="Proteomes" id="UP000663829"/>
    </source>
</evidence>
<name>A0A815B5S7_9BILA</name>
<organism evidence="3 5">
    <name type="scientific">Didymodactylos carnosus</name>
    <dbReference type="NCBI Taxonomy" id="1234261"/>
    <lineage>
        <taxon>Eukaryota</taxon>
        <taxon>Metazoa</taxon>
        <taxon>Spiralia</taxon>
        <taxon>Gnathifera</taxon>
        <taxon>Rotifera</taxon>
        <taxon>Eurotatoria</taxon>
        <taxon>Bdelloidea</taxon>
        <taxon>Philodinida</taxon>
        <taxon>Philodinidae</taxon>
        <taxon>Didymodactylos</taxon>
    </lineage>
</organism>
<gene>
    <name evidence="3" type="ORF">GPM918_LOCUS26876</name>
    <name evidence="4" type="ORF">SRO942_LOCUS27102</name>
</gene>